<sequence>MPSSSRVSEGDVKNKPKEIPSSEKKEAKKSSSKSSSGAPIVIMALFSAICSCFMRRRPTLSRVSEDAGSLHKSKVGSLGKHEKQSSKSSGAPIVVPHFPVNLNISRL</sequence>
<evidence type="ECO:0000313" key="3">
    <source>
        <dbReference type="EMBL" id="KAF7138090.1"/>
    </source>
</evidence>
<accession>A0A834GS50</accession>
<feature type="transmembrane region" description="Helical" evidence="2">
    <location>
        <begin position="36"/>
        <end position="54"/>
    </location>
</feature>
<comment type="caution">
    <text evidence="3">The sequence shown here is derived from an EMBL/GenBank/DDBJ whole genome shotgun (WGS) entry which is preliminary data.</text>
</comment>
<organism evidence="3 4">
    <name type="scientific">Rhododendron simsii</name>
    <name type="common">Sims's rhododendron</name>
    <dbReference type="NCBI Taxonomy" id="118357"/>
    <lineage>
        <taxon>Eukaryota</taxon>
        <taxon>Viridiplantae</taxon>
        <taxon>Streptophyta</taxon>
        <taxon>Embryophyta</taxon>
        <taxon>Tracheophyta</taxon>
        <taxon>Spermatophyta</taxon>
        <taxon>Magnoliopsida</taxon>
        <taxon>eudicotyledons</taxon>
        <taxon>Gunneridae</taxon>
        <taxon>Pentapetalae</taxon>
        <taxon>asterids</taxon>
        <taxon>Ericales</taxon>
        <taxon>Ericaceae</taxon>
        <taxon>Ericoideae</taxon>
        <taxon>Rhodoreae</taxon>
        <taxon>Rhododendron</taxon>
    </lineage>
</organism>
<dbReference type="PANTHER" id="PTHR37748">
    <property type="entry name" value="PROTEIN, PUTATIVE-RELATED"/>
    <property type="match status" value="1"/>
</dbReference>
<evidence type="ECO:0000313" key="4">
    <source>
        <dbReference type="Proteomes" id="UP000626092"/>
    </source>
</evidence>
<dbReference type="Proteomes" id="UP000626092">
    <property type="component" value="Unassembled WGS sequence"/>
</dbReference>
<feature type="compositionally biased region" description="Basic and acidic residues" evidence="1">
    <location>
        <begin position="8"/>
        <end position="29"/>
    </location>
</feature>
<evidence type="ECO:0000256" key="1">
    <source>
        <dbReference type="SAM" id="MobiDB-lite"/>
    </source>
</evidence>
<feature type="region of interest" description="Disordered" evidence="1">
    <location>
        <begin position="1"/>
        <end position="36"/>
    </location>
</feature>
<gene>
    <name evidence="3" type="ORF">RHSIM_Rhsim07G0053000</name>
</gene>
<dbReference type="PANTHER" id="PTHR37748:SF1">
    <property type="entry name" value="PROTEIN, PUTATIVE-RELATED"/>
    <property type="match status" value="1"/>
</dbReference>
<keyword evidence="2" id="KW-0472">Membrane</keyword>
<keyword evidence="2" id="KW-0812">Transmembrane</keyword>
<name>A0A834GS50_RHOSS</name>
<keyword evidence="4" id="KW-1185">Reference proteome</keyword>
<keyword evidence="2" id="KW-1133">Transmembrane helix</keyword>
<dbReference type="EMBL" id="WJXA01000007">
    <property type="protein sequence ID" value="KAF7138090.1"/>
    <property type="molecule type" value="Genomic_DNA"/>
</dbReference>
<dbReference type="AlphaFoldDB" id="A0A834GS50"/>
<reference evidence="3" key="1">
    <citation type="submission" date="2019-11" db="EMBL/GenBank/DDBJ databases">
        <authorList>
            <person name="Liu Y."/>
            <person name="Hou J."/>
            <person name="Li T.-Q."/>
            <person name="Guan C.-H."/>
            <person name="Wu X."/>
            <person name="Wu H.-Z."/>
            <person name="Ling F."/>
            <person name="Zhang R."/>
            <person name="Shi X.-G."/>
            <person name="Ren J.-P."/>
            <person name="Chen E.-F."/>
            <person name="Sun J.-M."/>
        </authorList>
    </citation>
    <scope>NUCLEOTIDE SEQUENCE</scope>
    <source>
        <strain evidence="3">Adult_tree_wgs_1</strain>
        <tissue evidence="3">Leaves</tissue>
    </source>
</reference>
<evidence type="ECO:0000256" key="2">
    <source>
        <dbReference type="SAM" id="Phobius"/>
    </source>
</evidence>
<feature type="region of interest" description="Disordered" evidence="1">
    <location>
        <begin position="61"/>
        <end position="94"/>
    </location>
</feature>
<protein>
    <submittedName>
        <fullName evidence="3">Uncharacterized protein</fullName>
    </submittedName>
</protein>
<proteinExistence type="predicted"/>